<evidence type="ECO:0000313" key="2">
    <source>
        <dbReference type="Proteomes" id="UP000324222"/>
    </source>
</evidence>
<comment type="caution">
    <text evidence="1">The sequence shown here is derived from an EMBL/GenBank/DDBJ whole genome shotgun (WGS) entry which is preliminary data.</text>
</comment>
<evidence type="ECO:0000313" key="1">
    <source>
        <dbReference type="EMBL" id="MPC97429.1"/>
    </source>
</evidence>
<dbReference type="Proteomes" id="UP000324222">
    <property type="component" value="Unassembled WGS sequence"/>
</dbReference>
<protein>
    <submittedName>
        <fullName evidence="1">Uncharacterized protein</fullName>
    </submittedName>
</protein>
<organism evidence="1 2">
    <name type="scientific">Portunus trituberculatus</name>
    <name type="common">Swimming crab</name>
    <name type="synonym">Neptunus trituberculatus</name>
    <dbReference type="NCBI Taxonomy" id="210409"/>
    <lineage>
        <taxon>Eukaryota</taxon>
        <taxon>Metazoa</taxon>
        <taxon>Ecdysozoa</taxon>
        <taxon>Arthropoda</taxon>
        <taxon>Crustacea</taxon>
        <taxon>Multicrustacea</taxon>
        <taxon>Malacostraca</taxon>
        <taxon>Eumalacostraca</taxon>
        <taxon>Eucarida</taxon>
        <taxon>Decapoda</taxon>
        <taxon>Pleocyemata</taxon>
        <taxon>Brachyura</taxon>
        <taxon>Eubrachyura</taxon>
        <taxon>Portunoidea</taxon>
        <taxon>Portunidae</taxon>
        <taxon>Portuninae</taxon>
        <taxon>Portunus</taxon>
    </lineage>
</organism>
<name>A0A5B7JRE9_PORTR</name>
<proteinExistence type="predicted"/>
<reference evidence="1 2" key="1">
    <citation type="submission" date="2019-05" db="EMBL/GenBank/DDBJ databases">
        <title>Another draft genome of Portunus trituberculatus and its Hox gene families provides insights of decapod evolution.</title>
        <authorList>
            <person name="Jeong J.-H."/>
            <person name="Song I."/>
            <person name="Kim S."/>
            <person name="Choi T."/>
            <person name="Kim D."/>
            <person name="Ryu S."/>
            <person name="Kim W."/>
        </authorList>
    </citation>
    <scope>NUCLEOTIDE SEQUENCE [LARGE SCALE GENOMIC DNA]</scope>
    <source>
        <tissue evidence="1">Muscle</tissue>
    </source>
</reference>
<dbReference type="EMBL" id="VSRR010109918">
    <property type="protein sequence ID" value="MPC97429.1"/>
    <property type="molecule type" value="Genomic_DNA"/>
</dbReference>
<dbReference type="AlphaFoldDB" id="A0A5B7JRE9"/>
<gene>
    <name evidence="1" type="ORF">E2C01_092744</name>
</gene>
<accession>A0A5B7JRE9</accession>
<keyword evidence="2" id="KW-1185">Reference proteome</keyword>
<sequence length="128" mass="14016">MLAYQVLFIITVKKNIHENQPLKITINLKRFENTAHFPAGFKSSQTVEDARQAVLCPSTLQASTGGMIPPMTWIHTVTYLELLLGASASAERCAVLSGECRRPRVVIPGTAVWALLALCPARTRRLGA</sequence>